<evidence type="ECO:0000313" key="3">
    <source>
        <dbReference type="Proteomes" id="UP001595765"/>
    </source>
</evidence>
<dbReference type="PANTHER" id="PTHR37292">
    <property type="entry name" value="VNG6097C"/>
    <property type="match status" value="1"/>
</dbReference>
<name>A0ABV8HRC2_9ACTN</name>
<dbReference type="Proteomes" id="UP001595765">
    <property type="component" value="Unassembled WGS sequence"/>
</dbReference>
<comment type="caution">
    <text evidence="2">The sequence shown here is derived from an EMBL/GenBank/DDBJ whole genome shotgun (WGS) entry which is preliminary data.</text>
</comment>
<dbReference type="RefSeq" id="WP_386430603.1">
    <property type="nucleotide sequence ID" value="NZ_JBHSBB010000013.1"/>
</dbReference>
<evidence type="ECO:0000259" key="1">
    <source>
        <dbReference type="Pfam" id="PF03235"/>
    </source>
</evidence>
<accession>A0ABV8HRC2</accession>
<protein>
    <submittedName>
        <fullName evidence="2">DUF262 domain-containing protein</fullName>
    </submittedName>
</protein>
<dbReference type="PANTHER" id="PTHR37292:SF2">
    <property type="entry name" value="DUF262 DOMAIN-CONTAINING PROTEIN"/>
    <property type="match status" value="1"/>
</dbReference>
<feature type="domain" description="GmrSD restriction endonucleases N-terminal" evidence="1">
    <location>
        <begin position="31"/>
        <end position="218"/>
    </location>
</feature>
<reference evidence="3" key="1">
    <citation type="journal article" date="2019" name="Int. J. Syst. Evol. Microbiol.">
        <title>The Global Catalogue of Microorganisms (GCM) 10K type strain sequencing project: providing services to taxonomists for standard genome sequencing and annotation.</title>
        <authorList>
            <consortium name="The Broad Institute Genomics Platform"/>
            <consortium name="The Broad Institute Genome Sequencing Center for Infectious Disease"/>
            <person name="Wu L."/>
            <person name="Ma J."/>
        </authorList>
    </citation>
    <scope>NUCLEOTIDE SEQUENCE [LARGE SCALE GENOMIC DNA]</scope>
    <source>
        <strain evidence="3">CGMCC 4.7237</strain>
    </source>
</reference>
<keyword evidence="3" id="KW-1185">Reference proteome</keyword>
<dbReference type="InterPro" id="IPR004919">
    <property type="entry name" value="GmrSD_N"/>
</dbReference>
<proteinExistence type="predicted"/>
<organism evidence="2 3">
    <name type="scientific">Streptomyces polygonati</name>
    <dbReference type="NCBI Taxonomy" id="1617087"/>
    <lineage>
        <taxon>Bacteria</taxon>
        <taxon>Bacillati</taxon>
        <taxon>Actinomycetota</taxon>
        <taxon>Actinomycetes</taxon>
        <taxon>Kitasatosporales</taxon>
        <taxon>Streptomycetaceae</taxon>
        <taxon>Streptomyces</taxon>
    </lineage>
</organism>
<evidence type="ECO:0000313" key="2">
    <source>
        <dbReference type="EMBL" id="MFC4033512.1"/>
    </source>
</evidence>
<dbReference type="Pfam" id="PF03235">
    <property type="entry name" value="GmrSD_N"/>
    <property type="match status" value="1"/>
</dbReference>
<sequence>MNAGPAGLEAQPTATTYELGDLIPLAWGGRIRVPHFQRDFRWQSQDVLRLFDSIVKGYPIGNLLLWVRAQQAEEFMLGRLRLTAPTHNESLWVVDGQQRLTSLANALSAEGHPYRPFTVYYDLAAKEFVENPKSPEPHHIALPILFDLKKLLTWFRTDGLAASEHFDEAERVATALRQYKVPAYLVRQDDRDVLTDIFDRMNNYGRRLNRAEIFSALYSGEERAADDRLTLAKISDNVAARTGFGSIDTGTVLASVLARRGPDPMRDIRVEFSLSGRRTLPEFPDEDQLTAYSQGEEALVRAVNFLVREAGVPHISLLPYRALLVTLTRFFAHFPYPQPNNLRLLRRLFWRLSLVGPMVFKGSFTLFSRTLGSKIHPADEEGSLRAMLDTLSEASPVLPGADRFRTNEATTKIILSAWWSLRPRSLTSGDVLDAQNLDALLGSDRTAANAAPMVFPRLRDSRMKLLPANRLFLPTTSDPVSEIPALLAGQPLDIDESTWDAVLASHLLDRDVAALADRDRDVFLALRQQRVLGHLAGFLGRMAEWDYEDTPSLDSLDLDREFDEFDEFEETDLPAPPEVD</sequence>
<dbReference type="EMBL" id="JBHSBB010000013">
    <property type="protein sequence ID" value="MFC4033512.1"/>
    <property type="molecule type" value="Genomic_DNA"/>
</dbReference>
<gene>
    <name evidence="2" type="ORF">ACFO3J_18785</name>
</gene>